<dbReference type="InterPro" id="IPR010310">
    <property type="entry name" value="T7SS_ESAT-6-like"/>
</dbReference>
<dbReference type="EMBL" id="CAEZTD010000012">
    <property type="protein sequence ID" value="CAB4554219.1"/>
    <property type="molecule type" value="Genomic_DNA"/>
</dbReference>
<name>A0A6J6CUV9_9ZZZZ</name>
<dbReference type="Gene3D" id="1.10.287.1060">
    <property type="entry name" value="ESAT-6-like"/>
    <property type="match status" value="1"/>
</dbReference>
<organism evidence="1">
    <name type="scientific">freshwater metagenome</name>
    <dbReference type="NCBI Taxonomy" id="449393"/>
    <lineage>
        <taxon>unclassified sequences</taxon>
        <taxon>metagenomes</taxon>
        <taxon>ecological metagenomes</taxon>
    </lineage>
</organism>
<dbReference type="InterPro" id="IPR036689">
    <property type="entry name" value="ESAT-6-like_sf"/>
</dbReference>
<dbReference type="SUPFAM" id="SSF140453">
    <property type="entry name" value="EsxAB dimer-like"/>
    <property type="match status" value="1"/>
</dbReference>
<dbReference type="NCBIfam" id="TIGR03930">
    <property type="entry name" value="WXG100_ESAT6"/>
    <property type="match status" value="1"/>
</dbReference>
<protein>
    <submittedName>
        <fullName evidence="1">Unannotated protein</fullName>
    </submittedName>
</protein>
<dbReference type="Pfam" id="PF06013">
    <property type="entry name" value="WXG100"/>
    <property type="match status" value="1"/>
</dbReference>
<reference evidence="1" key="1">
    <citation type="submission" date="2020-05" db="EMBL/GenBank/DDBJ databases">
        <authorList>
            <person name="Chiriac C."/>
            <person name="Salcher M."/>
            <person name="Ghai R."/>
            <person name="Kavagutti S V."/>
        </authorList>
    </citation>
    <scope>NUCLEOTIDE SEQUENCE</scope>
</reference>
<accession>A0A6J6CUV9</accession>
<proteinExistence type="predicted"/>
<sequence length="96" mass="10471">MTQFRVDSDAVAHATTTVQSSVTRIQGEVVLLRSQLADLQASWSGPAATAFQSTVDAWHQTQLRVEESLTQLSQTLSMAARQYAEMELATARLFAG</sequence>
<gene>
    <name evidence="1" type="ORF">UFOPK1591_00260</name>
</gene>
<evidence type="ECO:0000313" key="1">
    <source>
        <dbReference type="EMBL" id="CAB4554219.1"/>
    </source>
</evidence>
<dbReference type="AlphaFoldDB" id="A0A6J6CUV9"/>